<dbReference type="GeneID" id="47766377"/>
<dbReference type="EMBL" id="JAZEIP010000099">
    <property type="protein sequence ID" value="MEE4043766.1"/>
    <property type="molecule type" value="Genomic_DNA"/>
</dbReference>
<dbReference type="Proteomes" id="UP001163644">
    <property type="component" value="Chromosome"/>
</dbReference>
<dbReference type="Proteomes" id="UP000196842">
    <property type="component" value="Chromosome I"/>
</dbReference>
<dbReference type="OrthoDB" id="6936558at2"/>
<keyword evidence="5" id="KW-1185">Reference proteome</keyword>
<dbReference type="EMBL" id="LT855380">
    <property type="protein sequence ID" value="SMS12310.1"/>
    <property type="molecule type" value="Genomic_DNA"/>
</dbReference>
<dbReference type="AlphaFoldDB" id="A0A0D0ML71"/>
<protein>
    <submittedName>
        <fullName evidence="2">Uncharacterized protein</fullName>
    </submittedName>
</protein>
<evidence type="ECO:0000313" key="3">
    <source>
        <dbReference type="EMBL" id="UZA71108.1"/>
    </source>
</evidence>
<proteinExistence type="predicted"/>
<accession>A0A0D0ML71</accession>
<dbReference type="KEGG" id="pvd:CFBP1590__4723"/>
<dbReference type="Proteomes" id="UP001343600">
    <property type="component" value="Unassembled WGS sequence"/>
</dbReference>
<evidence type="ECO:0000313" key="4">
    <source>
        <dbReference type="Proteomes" id="UP000196842"/>
    </source>
</evidence>
<evidence type="ECO:0000313" key="1">
    <source>
        <dbReference type="EMBL" id="MEE4043766.1"/>
    </source>
</evidence>
<dbReference type="RefSeq" id="WP_025994117.1">
    <property type="nucleotide sequence ID" value="NZ_CP036495.1"/>
</dbReference>
<name>A0A0D0ML71_PSEVI</name>
<evidence type="ECO:0000313" key="5">
    <source>
        <dbReference type="Proteomes" id="UP001343600"/>
    </source>
</evidence>
<sequence>MGDKELYEIEYTLLGEHHVDVIENLDVPIIEIVHELALKHDVELDDLPEGGMPHAAGITDVSIHSVEGGEGSATA</sequence>
<reference evidence="2 4" key="1">
    <citation type="submission" date="2017-05" db="EMBL/GenBank/DDBJ databases">
        <authorList>
            <person name="Song R."/>
            <person name="Chenine A.L."/>
            <person name="Ruprecht R.M."/>
        </authorList>
    </citation>
    <scope>NUCLEOTIDE SEQUENCE [LARGE SCALE GENOMIC DNA]</scope>
    <source>
        <strain evidence="2 4">CFBP 1590</strain>
    </source>
</reference>
<reference evidence="1 5" key="3">
    <citation type="submission" date="2024-01" db="EMBL/GenBank/DDBJ databases">
        <title>Characterization of Pseudomonas viridiflava in Georgia, USA.</title>
        <authorList>
            <person name="Zhao M."/>
            <person name="Dutta B."/>
        </authorList>
    </citation>
    <scope>NUCLEOTIDE SEQUENCE [LARGE SCALE GENOMIC DNA]</scope>
    <source>
        <strain evidence="1 5">21GA0539</strain>
    </source>
</reference>
<dbReference type="EMBL" id="CP036495">
    <property type="protein sequence ID" value="UZA71108.1"/>
    <property type="molecule type" value="Genomic_DNA"/>
</dbReference>
<evidence type="ECO:0000313" key="2">
    <source>
        <dbReference type="EMBL" id="SMS12310.1"/>
    </source>
</evidence>
<organism evidence="2 4">
    <name type="scientific">Pseudomonas viridiflava</name>
    <name type="common">Phytomonas viridiflava</name>
    <dbReference type="NCBI Taxonomy" id="33069"/>
    <lineage>
        <taxon>Bacteria</taxon>
        <taxon>Pseudomonadati</taxon>
        <taxon>Pseudomonadota</taxon>
        <taxon>Gammaproteobacteria</taxon>
        <taxon>Pseudomonadales</taxon>
        <taxon>Pseudomonadaceae</taxon>
        <taxon>Pseudomonas</taxon>
    </lineage>
</organism>
<reference evidence="3" key="2">
    <citation type="submission" date="2019-02" db="EMBL/GenBank/DDBJ databases">
        <authorList>
            <person name="Lutz S."/>
            <person name="Schori C."/>
            <person name="Ahrens C.H."/>
            <person name="Gueguen E."/>
        </authorList>
    </citation>
    <scope>NUCLEOTIDE SEQUENCE</scope>
    <source>
        <strain evidence="3">Psy35</strain>
    </source>
</reference>
<gene>
    <name evidence="2" type="ORF">CFBP1590__4723</name>
    <name evidence="3" type="ORF">EZZ81_23885</name>
    <name evidence="1" type="ORF">V2I87_27080</name>
</gene>